<dbReference type="InterPro" id="IPR009218">
    <property type="entry name" value="HD_phosphohydro"/>
</dbReference>
<dbReference type="AlphaFoldDB" id="A0AAJ6NT30"/>
<dbReference type="SUPFAM" id="SSF109604">
    <property type="entry name" value="HD-domain/PDEase-like"/>
    <property type="match status" value="1"/>
</dbReference>
<dbReference type="Gene3D" id="1.10.3210.10">
    <property type="entry name" value="Hypothetical protein af1432"/>
    <property type="match status" value="1"/>
</dbReference>
<protein>
    <recommendedName>
        <fullName evidence="3">HD domain-containing protein</fullName>
    </recommendedName>
</protein>
<organism evidence="1 2">
    <name type="scientific">Halotia branconii CENA392</name>
    <dbReference type="NCBI Taxonomy" id="1539056"/>
    <lineage>
        <taxon>Bacteria</taxon>
        <taxon>Bacillati</taxon>
        <taxon>Cyanobacteriota</taxon>
        <taxon>Cyanophyceae</taxon>
        <taxon>Nostocales</taxon>
        <taxon>Nodulariaceae</taxon>
        <taxon>Halotia</taxon>
    </lineage>
</organism>
<proteinExistence type="predicted"/>
<dbReference type="PANTHER" id="PTHR21174">
    <property type="match status" value="1"/>
</dbReference>
<reference evidence="1 2" key="1">
    <citation type="journal article" date="2023" name="Limnol Oceanogr Lett">
        <title>Environmental adaptations by the intertidal Antarctic cyanobacterium Halotia branconii CENA392 as revealed using long-read genome sequencing.</title>
        <authorList>
            <person name="Dextro R.B."/>
            <person name="Delbaje E."/>
            <person name="Freitas P.N.N."/>
            <person name="Geraldes V."/>
            <person name="Pinto E."/>
            <person name="Long P.F."/>
            <person name="Fiore M.F."/>
        </authorList>
    </citation>
    <scope>NUCLEOTIDE SEQUENCE [LARGE SCALE GENOMIC DNA]</scope>
    <source>
        <strain evidence="1 2">CENA392</strain>
    </source>
</reference>
<evidence type="ECO:0000313" key="1">
    <source>
        <dbReference type="EMBL" id="WGV26090.1"/>
    </source>
</evidence>
<name>A0AAJ6NT30_9CYAN</name>
<sequence>MLTAKLTNILFNHWQHTLQYFEVDQFKIKTTFTQVVEAYSTTGRYYHTLQHIHYVLNKIQTLQKNTQNLPAVQLAAWFHDVIYDTKVLDNEEKSAEYACQLMNSLEIPISYITTIHRLILNTKHHQATADDIDSHILLDADLAILAADSVDYQEYANAIRQEYAWVAENDYIIGRKQVLEKFLQRQQIYFTPLMLKVAEQSARANIQAEIQSFSQRCNS</sequence>
<dbReference type="PANTHER" id="PTHR21174:SF0">
    <property type="entry name" value="HD PHOSPHOHYDROLASE FAMILY PROTEIN-RELATED"/>
    <property type="match status" value="1"/>
</dbReference>
<keyword evidence="2" id="KW-1185">Reference proteome</keyword>
<evidence type="ECO:0000313" key="2">
    <source>
        <dbReference type="Proteomes" id="UP001223520"/>
    </source>
</evidence>
<dbReference type="PIRSF" id="PIRSF035170">
    <property type="entry name" value="HD_phosphohydro"/>
    <property type="match status" value="1"/>
</dbReference>
<dbReference type="EMBL" id="CP124543">
    <property type="protein sequence ID" value="WGV26090.1"/>
    <property type="molecule type" value="Genomic_DNA"/>
</dbReference>
<evidence type="ECO:0008006" key="3">
    <source>
        <dbReference type="Google" id="ProtNLM"/>
    </source>
</evidence>
<dbReference type="KEGG" id="hbq:QI031_00795"/>
<accession>A0AAJ6NT30</accession>
<dbReference type="RefSeq" id="WP_281483345.1">
    <property type="nucleotide sequence ID" value="NZ_CP124543.1"/>
</dbReference>
<gene>
    <name evidence="1" type="ORF">QI031_00795</name>
</gene>
<dbReference type="Proteomes" id="UP001223520">
    <property type="component" value="Chromosome"/>
</dbReference>